<dbReference type="SUPFAM" id="SSF48498">
    <property type="entry name" value="Tetracyclin repressor-like, C-terminal domain"/>
    <property type="match status" value="1"/>
</dbReference>
<keyword evidence="1 2" id="KW-0238">DNA-binding</keyword>
<comment type="caution">
    <text evidence="4">The sequence shown here is derived from an EMBL/GenBank/DDBJ whole genome shotgun (WGS) entry which is preliminary data.</text>
</comment>
<evidence type="ECO:0000313" key="5">
    <source>
        <dbReference type="Proteomes" id="UP000187412"/>
    </source>
</evidence>
<evidence type="ECO:0000256" key="2">
    <source>
        <dbReference type="PROSITE-ProRule" id="PRU00335"/>
    </source>
</evidence>
<sequence>MNGFEKRKAMIKGNIMKTTMVMLRTWEPKRLRIADIAKEAEVSQVTIYNYFGSKEELLKESFKDFIQRAIREFEEEMLKQQSLRELISYTIFKEKETYYNLSPALIKEILFNDPEMYAYIQEQNDTKIIPLMVKMLEDGKASGEISDKVSVEAFLMLIQVYMKSSEEMLGAMEKHEDKAAFLDELLHLFFYGLCGQELPGV</sequence>
<dbReference type="InterPro" id="IPR001647">
    <property type="entry name" value="HTH_TetR"/>
</dbReference>
<reference evidence="4 5" key="1">
    <citation type="submission" date="2016-10" db="EMBL/GenBank/DDBJ databases">
        <title>Paenibacillus species isolates.</title>
        <authorList>
            <person name="Beno S.M."/>
        </authorList>
    </citation>
    <scope>NUCLEOTIDE SEQUENCE [LARGE SCALE GENOMIC DNA]</scope>
    <source>
        <strain evidence="4 5">FSL H7-0744</strain>
    </source>
</reference>
<gene>
    <name evidence="4" type="ORF">BSK56_11010</name>
</gene>
<evidence type="ECO:0000313" key="4">
    <source>
        <dbReference type="EMBL" id="OMD48800.1"/>
    </source>
</evidence>
<keyword evidence="5" id="KW-1185">Reference proteome</keyword>
<dbReference type="Proteomes" id="UP000187412">
    <property type="component" value="Unassembled WGS sequence"/>
</dbReference>
<dbReference type="RefSeq" id="WP_076110554.1">
    <property type="nucleotide sequence ID" value="NZ_MPTB01000011.1"/>
</dbReference>
<dbReference type="InterPro" id="IPR036271">
    <property type="entry name" value="Tet_transcr_reg_TetR-rel_C_sf"/>
</dbReference>
<dbReference type="Gene3D" id="1.10.357.10">
    <property type="entry name" value="Tetracycline Repressor, domain 2"/>
    <property type="match status" value="1"/>
</dbReference>
<dbReference type="InterPro" id="IPR050624">
    <property type="entry name" value="HTH-type_Tx_Regulator"/>
</dbReference>
<dbReference type="EMBL" id="MPTB01000011">
    <property type="protein sequence ID" value="OMD48800.1"/>
    <property type="molecule type" value="Genomic_DNA"/>
</dbReference>
<evidence type="ECO:0000259" key="3">
    <source>
        <dbReference type="PROSITE" id="PS50977"/>
    </source>
</evidence>
<dbReference type="PANTHER" id="PTHR43479">
    <property type="entry name" value="ACREF/ENVCD OPERON REPRESSOR-RELATED"/>
    <property type="match status" value="1"/>
</dbReference>
<organism evidence="4 5">
    <name type="scientific">Paenibacillus borealis</name>
    <dbReference type="NCBI Taxonomy" id="160799"/>
    <lineage>
        <taxon>Bacteria</taxon>
        <taxon>Bacillati</taxon>
        <taxon>Bacillota</taxon>
        <taxon>Bacilli</taxon>
        <taxon>Bacillales</taxon>
        <taxon>Paenibacillaceae</taxon>
        <taxon>Paenibacillus</taxon>
    </lineage>
</organism>
<dbReference type="PANTHER" id="PTHR43479:SF21">
    <property type="entry name" value="TRANSCRIPTIONAL REGULATOR, TETR FAMILY"/>
    <property type="match status" value="1"/>
</dbReference>
<name>A0ABX3HE62_PAEBO</name>
<feature type="domain" description="HTH tetR-type" evidence="3">
    <location>
        <begin position="9"/>
        <end position="69"/>
    </location>
</feature>
<protein>
    <submittedName>
        <fullName evidence="4">TetR family transcriptional regulator</fullName>
    </submittedName>
</protein>
<dbReference type="PROSITE" id="PS50977">
    <property type="entry name" value="HTH_TETR_2"/>
    <property type="match status" value="1"/>
</dbReference>
<accession>A0ABX3HE62</accession>
<dbReference type="Pfam" id="PF00440">
    <property type="entry name" value="TetR_N"/>
    <property type="match status" value="1"/>
</dbReference>
<feature type="DNA-binding region" description="H-T-H motif" evidence="2">
    <location>
        <begin position="32"/>
        <end position="51"/>
    </location>
</feature>
<dbReference type="InterPro" id="IPR009057">
    <property type="entry name" value="Homeodomain-like_sf"/>
</dbReference>
<dbReference type="Gene3D" id="1.10.10.60">
    <property type="entry name" value="Homeodomain-like"/>
    <property type="match status" value="1"/>
</dbReference>
<dbReference type="SUPFAM" id="SSF46689">
    <property type="entry name" value="Homeodomain-like"/>
    <property type="match status" value="1"/>
</dbReference>
<proteinExistence type="predicted"/>
<evidence type="ECO:0000256" key="1">
    <source>
        <dbReference type="ARBA" id="ARBA00023125"/>
    </source>
</evidence>